<dbReference type="AlphaFoldDB" id="A0A644X2X7"/>
<organism evidence="1">
    <name type="scientific">bioreactor metagenome</name>
    <dbReference type="NCBI Taxonomy" id="1076179"/>
    <lineage>
        <taxon>unclassified sequences</taxon>
        <taxon>metagenomes</taxon>
        <taxon>ecological metagenomes</taxon>
    </lineage>
</organism>
<sequence length="32" mass="3951">MHGKDKNTYVNNQIQTMQFVNKITQLHNFFYF</sequence>
<name>A0A644X2X7_9ZZZZ</name>
<evidence type="ECO:0000313" key="1">
    <source>
        <dbReference type="EMBL" id="MPM08653.1"/>
    </source>
</evidence>
<comment type="caution">
    <text evidence="1">The sequence shown here is derived from an EMBL/GenBank/DDBJ whole genome shotgun (WGS) entry which is preliminary data.</text>
</comment>
<accession>A0A644X2X7</accession>
<reference evidence="1" key="1">
    <citation type="submission" date="2019-08" db="EMBL/GenBank/DDBJ databases">
        <authorList>
            <person name="Kucharzyk K."/>
            <person name="Murdoch R.W."/>
            <person name="Higgins S."/>
            <person name="Loffler F."/>
        </authorList>
    </citation>
    <scope>NUCLEOTIDE SEQUENCE</scope>
</reference>
<proteinExistence type="predicted"/>
<gene>
    <name evidence="1" type="ORF">SDC9_54967</name>
</gene>
<protein>
    <submittedName>
        <fullName evidence="1">Uncharacterized protein</fullName>
    </submittedName>
</protein>
<dbReference type="EMBL" id="VSSQ01001475">
    <property type="protein sequence ID" value="MPM08653.1"/>
    <property type="molecule type" value="Genomic_DNA"/>
</dbReference>